<feature type="chain" id="PRO_5032648583" evidence="4">
    <location>
        <begin position="26"/>
        <end position="921"/>
    </location>
</feature>
<evidence type="ECO:0000256" key="2">
    <source>
        <dbReference type="ARBA" id="ARBA00011245"/>
    </source>
</evidence>
<dbReference type="InterPro" id="IPR008928">
    <property type="entry name" value="6-hairpin_glycosidase_sf"/>
</dbReference>
<comment type="subunit">
    <text evidence="2">Monomer.</text>
</comment>
<comment type="caution">
    <text evidence="8">The sequence shown here is derived from an EMBL/GenBank/DDBJ whole genome shotgun (WGS) entry which is preliminary data.</text>
</comment>
<feature type="signal peptide" evidence="4">
    <location>
        <begin position="1"/>
        <end position="25"/>
    </location>
</feature>
<keyword evidence="4" id="KW-0732">Signal</keyword>
<evidence type="ECO:0000256" key="1">
    <source>
        <dbReference type="ARBA" id="ARBA00001913"/>
    </source>
</evidence>
<dbReference type="NCBIfam" id="TIGR01180">
    <property type="entry name" value="aman2_put"/>
    <property type="match status" value="1"/>
</dbReference>
<dbReference type="InterPro" id="IPR041371">
    <property type="entry name" value="GH92_N"/>
</dbReference>
<keyword evidence="3" id="KW-0106">Calcium</keyword>
<evidence type="ECO:0000313" key="9">
    <source>
        <dbReference type="Proteomes" id="UP000552864"/>
    </source>
</evidence>
<evidence type="ECO:0000256" key="3">
    <source>
        <dbReference type="ARBA" id="ARBA00022837"/>
    </source>
</evidence>
<dbReference type="AlphaFoldDB" id="A0A847SVM0"/>
<evidence type="ECO:0000313" key="8">
    <source>
        <dbReference type="EMBL" id="NLR80872.1"/>
    </source>
</evidence>
<dbReference type="PANTHER" id="PTHR12143:SF39">
    <property type="entry name" value="SECRETED PROTEIN"/>
    <property type="match status" value="1"/>
</dbReference>
<keyword evidence="8" id="KW-0378">Hydrolase</keyword>
<dbReference type="Gene3D" id="1.20.1610.10">
    <property type="entry name" value="alpha-1,2-mannosidases domains"/>
    <property type="match status" value="1"/>
</dbReference>
<dbReference type="Gene3D" id="3.30.2080.10">
    <property type="entry name" value="GH92 mannosidase domain"/>
    <property type="match status" value="1"/>
</dbReference>
<dbReference type="RefSeq" id="WP_168740505.1">
    <property type="nucleotide sequence ID" value="NZ_JABAHZ010000004.1"/>
</dbReference>
<evidence type="ECO:0000259" key="6">
    <source>
        <dbReference type="Pfam" id="PF17678"/>
    </source>
</evidence>
<dbReference type="GO" id="GO:0000224">
    <property type="term" value="F:peptide-N4-(N-acetyl-beta-glucosaminyl)asparagine amidase activity"/>
    <property type="evidence" value="ECO:0007669"/>
    <property type="project" value="TreeGrafter"/>
</dbReference>
<evidence type="ECO:0000259" key="7">
    <source>
        <dbReference type="Pfam" id="PF24135"/>
    </source>
</evidence>
<keyword evidence="9" id="KW-1185">Reference proteome</keyword>
<dbReference type="Proteomes" id="UP000552864">
    <property type="component" value="Unassembled WGS sequence"/>
</dbReference>
<dbReference type="SUPFAM" id="SSF49785">
    <property type="entry name" value="Galactose-binding domain-like"/>
    <property type="match status" value="1"/>
</dbReference>
<dbReference type="EMBL" id="JABAHZ010000004">
    <property type="protein sequence ID" value="NLR80872.1"/>
    <property type="molecule type" value="Genomic_DNA"/>
</dbReference>
<accession>A0A847SVM0</accession>
<dbReference type="InterPro" id="IPR008979">
    <property type="entry name" value="Galactose-bd-like_sf"/>
</dbReference>
<dbReference type="InterPro" id="IPR005887">
    <property type="entry name" value="GH92_a_mannosidase_put"/>
</dbReference>
<dbReference type="InterPro" id="IPR014718">
    <property type="entry name" value="GH-type_carb-bd"/>
</dbReference>
<evidence type="ECO:0000256" key="4">
    <source>
        <dbReference type="SAM" id="SignalP"/>
    </source>
</evidence>
<proteinExistence type="predicted"/>
<dbReference type="GO" id="GO:0006516">
    <property type="term" value="P:glycoprotein catabolic process"/>
    <property type="evidence" value="ECO:0007669"/>
    <property type="project" value="TreeGrafter"/>
</dbReference>
<dbReference type="GO" id="GO:0030246">
    <property type="term" value="F:carbohydrate binding"/>
    <property type="evidence" value="ECO:0007669"/>
    <property type="project" value="InterPro"/>
</dbReference>
<protein>
    <submittedName>
        <fullName evidence="8">Glycoside hydrolase family 92 protein</fullName>
    </submittedName>
</protein>
<feature type="domain" description="DUF7402" evidence="7">
    <location>
        <begin position="30"/>
        <end position="163"/>
    </location>
</feature>
<dbReference type="Gene3D" id="2.70.98.10">
    <property type="match status" value="1"/>
</dbReference>
<dbReference type="PANTHER" id="PTHR12143">
    <property type="entry name" value="PEPTIDE N-GLYCANASE PNGASE -RELATED"/>
    <property type="match status" value="1"/>
</dbReference>
<gene>
    <name evidence="8" type="ORF">HGH91_19735</name>
</gene>
<evidence type="ECO:0000259" key="5">
    <source>
        <dbReference type="Pfam" id="PF07971"/>
    </source>
</evidence>
<dbReference type="Gene3D" id="2.60.120.260">
    <property type="entry name" value="Galactose-binding domain-like"/>
    <property type="match status" value="1"/>
</dbReference>
<dbReference type="InterPro" id="IPR055826">
    <property type="entry name" value="DUF7402"/>
</dbReference>
<reference evidence="8 9" key="1">
    <citation type="submission" date="2020-04" db="EMBL/GenBank/DDBJ databases">
        <authorList>
            <person name="Yin C."/>
        </authorList>
    </citation>
    <scope>NUCLEOTIDE SEQUENCE [LARGE SCALE GENOMIC DNA]</scope>
    <source>
        <strain evidence="8 9">Ak56</strain>
    </source>
</reference>
<dbReference type="InterPro" id="IPR050883">
    <property type="entry name" value="PNGase"/>
</dbReference>
<organism evidence="8 9">
    <name type="scientific">Chitinophaga eiseniae</name>
    <dbReference type="NCBI Taxonomy" id="634771"/>
    <lineage>
        <taxon>Bacteria</taxon>
        <taxon>Pseudomonadati</taxon>
        <taxon>Bacteroidota</taxon>
        <taxon>Chitinophagia</taxon>
        <taxon>Chitinophagales</taxon>
        <taxon>Chitinophagaceae</taxon>
        <taxon>Chitinophaga</taxon>
    </lineage>
</organism>
<dbReference type="Gene3D" id="1.20.1050.60">
    <property type="entry name" value="alpha-1,2-mannosidase"/>
    <property type="match status" value="1"/>
</dbReference>
<dbReference type="Pfam" id="PF17678">
    <property type="entry name" value="Glyco_hydro_92N"/>
    <property type="match status" value="1"/>
</dbReference>
<name>A0A847SVM0_9BACT</name>
<dbReference type="Pfam" id="PF07971">
    <property type="entry name" value="Glyco_hydro_92"/>
    <property type="match status" value="1"/>
</dbReference>
<dbReference type="Pfam" id="PF24135">
    <property type="entry name" value="DUF7402"/>
    <property type="match status" value="1"/>
</dbReference>
<comment type="cofactor">
    <cofactor evidence="1">
        <name>Ca(2+)</name>
        <dbReference type="ChEBI" id="CHEBI:29108"/>
    </cofactor>
</comment>
<feature type="domain" description="Glycosyl hydrolase family 92" evidence="5">
    <location>
        <begin position="427"/>
        <end position="910"/>
    </location>
</feature>
<dbReference type="SUPFAM" id="SSF48208">
    <property type="entry name" value="Six-hairpin glycosidases"/>
    <property type="match status" value="1"/>
</dbReference>
<sequence>MQRIQLLITGSIVLLLMFCCSSLYAGPGSIASKAKITASSELNEKGSAAHVIDGIIRTDGAGEWISKSAVTFWGLIDYPWIQLDWEQPQTINKIILYDRPTKTSHNAGGMLIFSNGTRIPVFEIPNDGAPKVVTFSDQTVNWVRFETTDGDGPNIGLSEVEVYPAVSQVSDPISLVDPYIETTRGRYFFFVTGSQPFGMIGAAPLTRNKNQYGGGYNFNSTEVLGFPQVHCWMLSGITLMPTTGIVAPNKGEQGWKSKFSHDGEIVQPGYHRLFLDDYKVWVEQTAGDRVSFYRFTYTQDALSDILINLGGYVSTTTMTDAHVERVSGTRVEGSVNTTGRLWGGPENVRIYFAIDFEKPFETLNGWDGHRDLSDVKTLAGSPEKTAKNSGSMSYYDAPTTGVSARYHVKAGETVQLKVAVSYTSVENARRNLESECKHWNFNQLREDSQKEWNEMLGRISVKGGSDNQRKKFYTDLWHVLLGRHKLDDVSGDYPDNTEGERRGNFTVNTKFKIRTLPKDDNGKVKFHMYNSDAFWLTQWNLNILWGLAWPEVLDDFAACLVQYAENGKLLPRGPNAGGYTFIMTGCPATNLITSAYQKGVLKKTAVLKAYDAMKQNHAPGGMMGGKEEMEFYIKNGYYPSNAGITTEITFQDWALAQMAKKLGKKNDFNYFYKRSQGWTKLFDADQKLLFPKKEDGAWLHRNPLDGSGWVEANAWQATWSVSHGITQLAELMGGADTLCKKLNFAFEQSKDQDFVYGYGSGYVSYANQPGCSNAHVFNYAGRPDLTQYWVRRVNEQAYGAVTPDKGYGGHDEDQGQMGGVSALTSIGLFSLNGTCAIDPVYDITSPVFDEIVIKLNNNYYPGKTFVIKTYNNSRENCYIQKASLNGRDHQQFFFSHADFSKGGLLELWLGAKPNLSWGTKK</sequence>
<dbReference type="InterPro" id="IPR012939">
    <property type="entry name" value="Glyco_hydro_92"/>
</dbReference>
<dbReference type="GO" id="GO:0005829">
    <property type="term" value="C:cytosol"/>
    <property type="evidence" value="ECO:0007669"/>
    <property type="project" value="TreeGrafter"/>
</dbReference>
<dbReference type="GO" id="GO:0005975">
    <property type="term" value="P:carbohydrate metabolic process"/>
    <property type="evidence" value="ECO:0007669"/>
    <property type="project" value="InterPro"/>
</dbReference>
<feature type="domain" description="Glycosyl hydrolase family 92 N-terminal" evidence="6">
    <location>
        <begin position="175"/>
        <end position="421"/>
    </location>
</feature>